<dbReference type="GO" id="GO:0006950">
    <property type="term" value="P:response to stress"/>
    <property type="evidence" value="ECO:0007669"/>
    <property type="project" value="TreeGrafter"/>
</dbReference>
<dbReference type="AlphaFoldDB" id="A0A561T2C9"/>
<dbReference type="InterPro" id="IPR000835">
    <property type="entry name" value="HTH_MarR-typ"/>
</dbReference>
<feature type="domain" description="HTH marR-type" evidence="4">
    <location>
        <begin position="34"/>
        <end position="153"/>
    </location>
</feature>
<sequence length="153" mass="16948">MHTHQMQVHSMRVHHSRVHANVRPVSAGIDSGAEEQLLDEWHALLARHAAVCGALEAELRRRHGIGVSEFEALERLATGPQGKCRGVELTEAVHLSQSAASRLVARMERDGLVERTGCPDDRRAIFIALTEAGRRRYHEAKPTQRAVLAARMG</sequence>
<evidence type="ECO:0000313" key="6">
    <source>
        <dbReference type="Proteomes" id="UP000321261"/>
    </source>
</evidence>
<evidence type="ECO:0000256" key="3">
    <source>
        <dbReference type="ARBA" id="ARBA00023163"/>
    </source>
</evidence>
<keyword evidence="6" id="KW-1185">Reference proteome</keyword>
<dbReference type="GO" id="GO:0003700">
    <property type="term" value="F:DNA-binding transcription factor activity"/>
    <property type="evidence" value="ECO:0007669"/>
    <property type="project" value="InterPro"/>
</dbReference>
<dbReference type="InterPro" id="IPR039422">
    <property type="entry name" value="MarR/SlyA-like"/>
</dbReference>
<dbReference type="PRINTS" id="PR00598">
    <property type="entry name" value="HTHMARR"/>
</dbReference>
<evidence type="ECO:0000259" key="4">
    <source>
        <dbReference type="PROSITE" id="PS50995"/>
    </source>
</evidence>
<dbReference type="PROSITE" id="PS01117">
    <property type="entry name" value="HTH_MARR_1"/>
    <property type="match status" value="1"/>
</dbReference>
<dbReference type="SUPFAM" id="SSF46785">
    <property type="entry name" value="Winged helix' DNA-binding domain"/>
    <property type="match status" value="1"/>
</dbReference>
<keyword evidence="3" id="KW-0804">Transcription</keyword>
<protein>
    <submittedName>
        <fullName evidence="5">DNA-binding MarR family transcriptional regulator</fullName>
    </submittedName>
</protein>
<gene>
    <name evidence="5" type="ORF">FHX44_117209</name>
</gene>
<dbReference type="InterPro" id="IPR036390">
    <property type="entry name" value="WH_DNA-bd_sf"/>
</dbReference>
<dbReference type="Gene3D" id="1.10.10.10">
    <property type="entry name" value="Winged helix-like DNA-binding domain superfamily/Winged helix DNA-binding domain"/>
    <property type="match status" value="1"/>
</dbReference>
<name>A0A561T2C9_9PSEU</name>
<dbReference type="SMART" id="SM00347">
    <property type="entry name" value="HTH_MARR"/>
    <property type="match status" value="1"/>
</dbReference>
<dbReference type="EMBL" id="VIWU01000001">
    <property type="protein sequence ID" value="TWF81266.1"/>
    <property type="molecule type" value="Genomic_DNA"/>
</dbReference>
<accession>A0A561T2C9</accession>
<dbReference type="PANTHER" id="PTHR33164:SF99">
    <property type="entry name" value="MARR FAMILY REGULATORY PROTEIN"/>
    <property type="match status" value="1"/>
</dbReference>
<evidence type="ECO:0000256" key="2">
    <source>
        <dbReference type="ARBA" id="ARBA00023125"/>
    </source>
</evidence>
<evidence type="ECO:0000313" key="5">
    <source>
        <dbReference type="EMBL" id="TWF81266.1"/>
    </source>
</evidence>
<dbReference type="Proteomes" id="UP000321261">
    <property type="component" value="Unassembled WGS sequence"/>
</dbReference>
<dbReference type="Pfam" id="PF12802">
    <property type="entry name" value="MarR_2"/>
    <property type="match status" value="1"/>
</dbReference>
<dbReference type="GO" id="GO:0003677">
    <property type="term" value="F:DNA binding"/>
    <property type="evidence" value="ECO:0007669"/>
    <property type="project" value="UniProtKB-KW"/>
</dbReference>
<dbReference type="PANTHER" id="PTHR33164">
    <property type="entry name" value="TRANSCRIPTIONAL REGULATOR, MARR FAMILY"/>
    <property type="match status" value="1"/>
</dbReference>
<dbReference type="InterPro" id="IPR023187">
    <property type="entry name" value="Tscrpt_reg_MarR-type_CS"/>
</dbReference>
<dbReference type="PROSITE" id="PS50995">
    <property type="entry name" value="HTH_MARR_2"/>
    <property type="match status" value="1"/>
</dbReference>
<dbReference type="InterPro" id="IPR036388">
    <property type="entry name" value="WH-like_DNA-bd_sf"/>
</dbReference>
<reference evidence="5 6" key="1">
    <citation type="submission" date="2019-06" db="EMBL/GenBank/DDBJ databases">
        <title>Sequencing the genomes of 1000 actinobacteria strains.</title>
        <authorList>
            <person name="Klenk H.-P."/>
        </authorList>
    </citation>
    <scope>NUCLEOTIDE SEQUENCE [LARGE SCALE GENOMIC DNA]</scope>
    <source>
        <strain evidence="5 6">DSM 45671</strain>
    </source>
</reference>
<comment type="caution">
    <text evidence="5">The sequence shown here is derived from an EMBL/GenBank/DDBJ whole genome shotgun (WGS) entry which is preliminary data.</text>
</comment>
<proteinExistence type="predicted"/>
<keyword evidence="2 5" id="KW-0238">DNA-binding</keyword>
<keyword evidence="1" id="KW-0805">Transcription regulation</keyword>
<organism evidence="5 6">
    <name type="scientific">Pseudonocardia hierapolitana</name>
    <dbReference type="NCBI Taxonomy" id="1128676"/>
    <lineage>
        <taxon>Bacteria</taxon>
        <taxon>Bacillati</taxon>
        <taxon>Actinomycetota</taxon>
        <taxon>Actinomycetes</taxon>
        <taxon>Pseudonocardiales</taxon>
        <taxon>Pseudonocardiaceae</taxon>
        <taxon>Pseudonocardia</taxon>
    </lineage>
</organism>
<evidence type="ECO:0000256" key="1">
    <source>
        <dbReference type="ARBA" id="ARBA00023015"/>
    </source>
</evidence>